<dbReference type="EMBL" id="CP036317">
    <property type="protein sequence ID" value="QDV17696.1"/>
    <property type="molecule type" value="Genomic_DNA"/>
</dbReference>
<dbReference type="Proteomes" id="UP000320839">
    <property type="component" value="Chromosome"/>
</dbReference>
<name>A0A518FMW3_9PLAN</name>
<protein>
    <submittedName>
        <fullName evidence="1">Uncharacterized protein</fullName>
    </submittedName>
</protein>
<accession>A0A518FMW3</accession>
<sequence>MPDSKRINQQSQYILSMTISLTGEDKEASRLATINPKHNLETATHKSLTIYTSRLFRVFRALRGSKPRSMRMDGAVDFSNSAAVSKQPAMKSHYEINFCFHEIRDILPDRLLPSEMNIHQPSIMIPPTT</sequence>
<dbReference type="AlphaFoldDB" id="A0A518FMW3"/>
<gene>
    <name evidence="1" type="ORF">Pan153_23500</name>
</gene>
<evidence type="ECO:0000313" key="1">
    <source>
        <dbReference type="EMBL" id="QDV17696.1"/>
    </source>
</evidence>
<reference evidence="1 2" key="1">
    <citation type="submission" date="2019-02" db="EMBL/GenBank/DDBJ databases">
        <title>Deep-cultivation of Planctomycetes and their phenomic and genomic characterization uncovers novel biology.</title>
        <authorList>
            <person name="Wiegand S."/>
            <person name="Jogler M."/>
            <person name="Boedeker C."/>
            <person name="Pinto D."/>
            <person name="Vollmers J."/>
            <person name="Rivas-Marin E."/>
            <person name="Kohn T."/>
            <person name="Peeters S.H."/>
            <person name="Heuer A."/>
            <person name="Rast P."/>
            <person name="Oberbeckmann S."/>
            <person name="Bunk B."/>
            <person name="Jeske O."/>
            <person name="Meyerdierks A."/>
            <person name="Storesund J.E."/>
            <person name="Kallscheuer N."/>
            <person name="Luecker S."/>
            <person name="Lage O.M."/>
            <person name="Pohl T."/>
            <person name="Merkel B.J."/>
            <person name="Hornburger P."/>
            <person name="Mueller R.-W."/>
            <person name="Bruemmer F."/>
            <person name="Labrenz M."/>
            <person name="Spormann A.M."/>
            <person name="Op den Camp H."/>
            <person name="Overmann J."/>
            <person name="Amann R."/>
            <person name="Jetten M.S.M."/>
            <person name="Mascher T."/>
            <person name="Medema M.H."/>
            <person name="Devos D.P."/>
            <person name="Kaster A.-K."/>
            <person name="Ovreas L."/>
            <person name="Rohde M."/>
            <person name="Galperin M.Y."/>
            <person name="Jogler C."/>
        </authorList>
    </citation>
    <scope>NUCLEOTIDE SEQUENCE [LARGE SCALE GENOMIC DNA]</scope>
    <source>
        <strain evidence="1 2">Pan153</strain>
    </source>
</reference>
<dbReference type="RefSeq" id="WP_145455713.1">
    <property type="nucleotide sequence ID" value="NZ_CP036317.1"/>
</dbReference>
<organism evidence="1 2">
    <name type="scientific">Gimesia panareensis</name>
    <dbReference type="NCBI Taxonomy" id="2527978"/>
    <lineage>
        <taxon>Bacteria</taxon>
        <taxon>Pseudomonadati</taxon>
        <taxon>Planctomycetota</taxon>
        <taxon>Planctomycetia</taxon>
        <taxon>Planctomycetales</taxon>
        <taxon>Planctomycetaceae</taxon>
        <taxon>Gimesia</taxon>
    </lineage>
</organism>
<evidence type="ECO:0000313" key="2">
    <source>
        <dbReference type="Proteomes" id="UP000320839"/>
    </source>
</evidence>
<proteinExistence type="predicted"/>